<organism evidence="2 3">
    <name type="scientific">Salibaculum griseiflavum</name>
    <dbReference type="NCBI Taxonomy" id="1914409"/>
    <lineage>
        <taxon>Bacteria</taxon>
        <taxon>Pseudomonadati</taxon>
        <taxon>Pseudomonadota</taxon>
        <taxon>Alphaproteobacteria</taxon>
        <taxon>Rhodobacterales</taxon>
        <taxon>Roseobacteraceae</taxon>
        <taxon>Salibaculum</taxon>
    </lineage>
</organism>
<dbReference type="GO" id="GO:0003677">
    <property type="term" value="F:DNA binding"/>
    <property type="evidence" value="ECO:0007669"/>
    <property type="project" value="InterPro"/>
</dbReference>
<dbReference type="EMBL" id="QETF01000005">
    <property type="protein sequence ID" value="PWG17439.1"/>
    <property type="molecule type" value="Genomic_DNA"/>
</dbReference>
<name>A0A2V1P4N2_9RHOB</name>
<dbReference type="Gene3D" id="3.40.50.1390">
    <property type="entry name" value="Resolvase, N-terminal catalytic domain"/>
    <property type="match status" value="1"/>
</dbReference>
<dbReference type="InterPro" id="IPR036162">
    <property type="entry name" value="Resolvase-like_N_sf"/>
</dbReference>
<dbReference type="GO" id="GO:0000150">
    <property type="term" value="F:DNA strand exchange activity"/>
    <property type="evidence" value="ECO:0007669"/>
    <property type="project" value="InterPro"/>
</dbReference>
<dbReference type="Pfam" id="PF00239">
    <property type="entry name" value="Resolvase"/>
    <property type="match status" value="1"/>
</dbReference>
<dbReference type="OrthoDB" id="1550462at2"/>
<dbReference type="InterPro" id="IPR006119">
    <property type="entry name" value="Resolv_N"/>
</dbReference>
<dbReference type="SUPFAM" id="SSF53041">
    <property type="entry name" value="Resolvase-like"/>
    <property type="match status" value="1"/>
</dbReference>
<evidence type="ECO:0000313" key="2">
    <source>
        <dbReference type="EMBL" id="PWG17439.1"/>
    </source>
</evidence>
<feature type="domain" description="Resolvase/invertase-type recombinase catalytic" evidence="1">
    <location>
        <begin position="8"/>
        <end position="39"/>
    </location>
</feature>
<dbReference type="Proteomes" id="UP000245293">
    <property type="component" value="Unassembled WGS sequence"/>
</dbReference>
<comment type="caution">
    <text evidence="2">The sequence shown here is derived from an EMBL/GenBank/DDBJ whole genome shotgun (WGS) entry which is preliminary data.</text>
</comment>
<protein>
    <recommendedName>
        <fullName evidence="1">Resolvase/invertase-type recombinase catalytic domain-containing protein</fullName>
    </recommendedName>
</protein>
<accession>A0A2V1P4N2</accession>
<sequence>MQSRTLSFNTTTSMGRLTLNILLSFAQFEREVIGERISDRYVSRLLRLAWLAPVVLERLVVRREPCAISLYDLCFVASLPWEEQSVRVFD</sequence>
<reference evidence="3" key="1">
    <citation type="submission" date="2018-05" db="EMBL/GenBank/DDBJ databases">
        <authorList>
            <person name="Du Z."/>
            <person name="Wang X."/>
        </authorList>
    </citation>
    <scope>NUCLEOTIDE SEQUENCE [LARGE SCALE GENOMIC DNA]</scope>
    <source>
        <strain evidence="3">WDS4C29</strain>
    </source>
</reference>
<gene>
    <name evidence="2" type="ORF">DFK10_06640</name>
</gene>
<keyword evidence="3" id="KW-1185">Reference proteome</keyword>
<evidence type="ECO:0000313" key="3">
    <source>
        <dbReference type="Proteomes" id="UP000245293"/>
    </source>
</evidence>
<evidence type="ECO:0000259" key="1">
    <source>
        <dbReference type="Pfam" id="PF00239"/>
    </source>
</evidence>
<dbReference type="AlphaFoldDB" id="A0A2V1P4N2"/>
<proteinExistence type="predicted"/>